<sequence length="166" mass="18756">MSTDPREKTGKKAEQLHKTEQETKKTVVLISMASGGIPELIQFMATARINVSTIAHLPRRMERDADGDVGLRCSQAAINELPWCDESFAMSSFQARLQVEPSCFDCLARQTAVAAPLEVKRWKSTLSRQRVVNRAIKTEASGHLFHGYVPSKEFYFILTIRFFLHV</sequence>
<proteinExistence type="predicted"/>
<dbReference type="Proteomes" id="UP001055439">
    <property type="component" value="Chromosome 8"/>
</dbReference>
<keyword evidence="3" id="KW-1185">Reference proteome</keyword>
<dbReference type="EMBL" id="CP097510">
    <property type="protein sequence ID" value="URE30281.1"/>
    <property type="molecule type" value="Genomic_DNA"/>
</dbReference>
<evidence type="ECO:0000313" key="2">
    <source>
        <dbReference type="EMBL" id="URE30281.1"/>
    </source>
</evidence>
<evidence type="ECO:0000256" key="1">
    <source>
        <dbReference type="SAM" id="MobiDB-lite"/>
    </source>
</evidence>
<gene>
    <name evidence="2" type="ORF">MUK42_32544</name>
</gene>
<name>A0A9E7H9M7_9LILI</name>
<evidence type="ECO:0000313" key="3">
    <source>
        <dbReference type="Proteomes" id="UP001055439"/>
    </source>
</evidence>
<reference evidence="2" key="1">
    <citation type="submission" date="2022-05" db="EMBL/GenBank/DDBJ databases">
        <title>The Musa troglodytarum L. genome provides insights into the mechanism of non-climacteric behaviour and enrichment of carotenoids.</title>
        <authorList>
            <person name="Wang J."/>
        </authorList>
    </citation>
    <scope>NUCLEOTIDE SEQUENCE</scope>
    <source>
        <tissue evidence="2">Leaf</tissue>
    </source>
</reference>
<dbReference type="AlphaFoldDB" id="A0A9E7H9M7"/>
<protein>
    <submittedName>
        <fullName evidence="2">Uncharacterized protein</fullName>
    </submittedName>
</protein>
<feature type="region of interest" description="Disordered" evidence="1">
    <location>
        <begin position="1"/>
        <end position="20"/>
    </location>
</feature>
<accession>A0A9E7H9M7</accession>
<organism evidence="2 3">
    <name type="scientific">Musa troglodytarum</name>
    <name type="common">fe'i banana</name>
    <dbReference type="NCBI Taxonomy" id="320322"/>
    <lineage>
        <taxon>Eukaryota</taxon>
        <taxon>Viridiplantae</taxon>
        <taxon>Streptophyta</taxon>
        <taxon>Embryophyta</taxon>
        <taxon>Tracheophyta</taxon>
        <taxon>Spermatophyta</taxon>
        <taxon>Magnoliopsida</taxon>
        <taxon>Liliopsida</taxon>
        <taxon>Zingiberales</taxon>
        <taxon>Musaceae</taxon>
        <taxon>Musa</taxon>
    </lineage>
</organism>